<dbReference type="OrthoDB" id="9780340at2"/>
<dbReference type="InterPro" id="IPR012336">
    <property type="entry name" value="Thioredoxin-like_fold"/>
</dbReference>
<name>A0A4S4B2Z2_9RHOO</name>
<keyword evidence="1" id="KW-1133">Transmembrane helix</keyword>
<feature type="domain" description="Thioredoxin-like fold" evidence="2">
    <location>
        <begin position="65"/>
        <end position="226"/>
    </location>
</feature>
<keyword evidence="1" id="KW-0812">Transmembrane</keyword>
<organism evidence="3 4">
    <name type="scientific">Pseudothauera nasutitermitis</name>
    <dbReference type="NCBI Taxonomy" id="2565930"/>
    <lineage>
        <taxon>Bacteria</taxon>
        <taxon>Pseudomonadati</taxon>
        <taxon>Pseudomonadota</taxon>
        <taxon>Betaproteobacteria</taxon>
        <taxon>Rhodocyclales</taxon>
        <taxon>Zoogloeaceae</taxon>
        <taxon>Pseudothauera</taxon>
    </lineage>
</organism>
<keyword evidence="1" id="KW-0472">Membrane</keyword>
<keyword evidence="4" id="KW-1185">Reference proteome</keyword>
<protein>
    <submittedName>
        <fullName evidence="3">Disulfide bond formation protein DsbA</fullName>
    </submittedName>
</protein>
<reference evidence="3 4" key="1">
    <citation type="submission" date="2019-04" db="EMBL/GenBank/DDBJ databases">
        <title>Azoarcus nasutitermitis sp. nov. isolated from termite nest.</title>
        <authorList>
            <person name="Lin S.-Y."/>
            <person name="Hameed A."/>
            <person name="Hsu Y.-H."/>
            <person name="Young C.-C."/>
        </authorList>
    </citation>
    <scope>NUCLEOTIDE SEQUENCE [LARGE SCALE GENOMIC DNA]</scope>
    <source>
        <strain evidence="3 4">CC-YHH838</strain>
    </source>
</reference>
<gene>
    <name evidence="3" type="ORF">E6C76_04365</name>
</gene>
<dbReference type="Proteomes" id="UP000308430">
    <property type="component" value="Unassembled WGS sequence"/>
</dbReference>
<comment type="caution">
    <text evidence="3">The sequence shown here is derived from an EMBL/GenBank/DDBJ whole genome shotgun (WGS) entry which is preliminary data.</text>
</comment>
<feature type="transmembrane region" description="Helical" evidence="1">
    <location>
        <begin position="21"/>
        <end position="40"/>
    </location>
</feature>
<dbReference type="AlphaFoldDB" id="A0A4S4B2Z2"/>
<evidence type="ECO:0000256" key="1">
    <source>
        <dbReference type="SAM" id="Phobius"/>
    </source>
</evidence>
<sequence length="232" mass="25629">MLARRAGMQTRSSGDFMKRTYLVIGAAIVLVGGFLVASLLSTSDPGAQRAEVAAQNPAVFNRMGSPALGPLMARAQVTEFFDPACEGCRAFHPYVKQIMQAHEGKVRLTLRYATFHKGSDYVVKVLEAVRMQGDALYWQALDAILEAQPVWADHGRPQPQRVWEFIGGLGIDLERARRDMDDPRIAALIAQDTADITTLRVNKTPSFFINGQPLREFSPDTLNAQIVEALRS</sequence>
<evidence type="ECO:0000313" key="3">
    <source>
        <dbReference type="EMBL" id="THF66100.1"/>
    </source>
</evidence>
<accession>A0A4S4B2Z2</accession>
<dbReference type="EMBL" id="SSOC01000002">
    <property type="protein sequence ID" value="THF66100.1"/>
    <property type="molecule type" value="Genomic_DNA"/>
</dbReference>
<proteinExistence type="predicted"/>
<evidence type="ECO:0000313" key="4">
    <source>
        <dbReference type="Proteomes" id="UP000308430"/>
    </source>
</evidence>
<evidence type="ECO:0000259" key="2">
    <source>
        <dbReference type="Pfam" id="PF13462"/>
    </source>
</evidence>
<dbReference type="Gene3D" id="3.40.30.10">
    <property type="entry name" value="Glutaredoxin"/>
    <property type="match status" value="1"/>
</dbReference>
<dbReference type="InterPro" id="IPR036249">
    <property type="entry name" value="Thioredoxin-like_sf"/>
</dbReference>
<dbReference type="SUPFAM" id="SSF52833">
    <property type="entry name" value="Thioredoxin-like"/>
    <property type="match status" value="1"/>
</dbReference>
<dbReference type="Pfam" id="PF13462">
    <property type="entry name" value="Thioredoxin_4"/>
    <property type="match status" value="1"/>
</dbReference>